<accession>A0AAU8G1B8</accession>
<dbReference type="Pfam" id="PF07501">
    <property type="entry name" value="G5"/>
    <property type="match status" value="1"/>
</dbReference>
<dbReference type="EMBL" id="CP159290">
    <property type="protein sequence ID" value="XCH30709.1"/>
    <property type="molecule type" value="Genomic_DNA"/>
</dbReference>
<dbReference type="SUPFAM" id="SSF53955">
    <property type="entry name" value="Lysozyme-like"/>
    <property type="match status" value="1"/>
</dbReference>
<gene>
    <name evidence="3" type="ORF">ABRQ22_03220</name>
</gene>
<reference evidence="3" key="1">
    <citation type="submission" date="2024-06" db="EMBL/GenBank/DDBJ databases">
        <title>Complete genome sequence of the cellulolytic actinobacterium, Cellulosimicrobium ES-005.</title>
        <authorList>
            <person name="Matthews C.T."/>
            <person name="Underwood K.D."/>
            <person name="Ghanchi K.M."/>
            <person name="Fields S.D."/>
            <person name="Gardner S.G."/>
        </authorList>
    </citation>
    <scope>NUCLEOTIDE SEQUENCE</scope>
    <source>
        <strain evidence="3">ES-005</strain>
    </source>
</reference>
<dbReference type="AlphaFoldDB" id="A0AAU8G1B8"/>
<keyword evidence="1" id="KW-0732">Signal</keyword>
<dbReference type="InterPro" id="IPR023346">
    <property type="entry name" value="Lysozyme-like_dom_sf"/>
</dbReference>
<name>A0AAU8G1B8_9MICO</name>
<dbReference type="InterPro" id="IPR011098">
    <property type="entry name" value="G5_dom"/>
</dbReference>
<feature type="domain" description="G5" evidence="2">
    <location>
        <begin position="202"/>
        <end position="282"/>
    </location>
</feature>
<evidence type="ECO:0000259" key="2">
    <source>
        <dbReference type="PROSITE" id="PS51109"/>
    </source>
</evidence>
<dbReference type="Gene3D" id="2.20.230.10">
    <property type="entry name" value="Resuscitation-promoting factor rpfb"/>
    <property type="match status" value="1"/>
</dbReference>
<dbReference type="PROSITE" id="PS51109">
    <property type="entry name" value="G5"/>
    <property type="match status" value="1"/>
</dbReference>
<evidence type="ECO:0000256" key="1">
    <source>
        <dbReference type="ARBA" id="ARBA00022729"/>
    </source>
</evidence>
<sequence>MLAPDGTGRRRLQRLAAQGVVVASLVVVTGAFASLQKSVTLDVDGELYDVSAYGRTVAEVLDYQDVTVGAEDLVEPGLTDSAHDGGTIVVRTSHDVTIEIDGQVQTISTTARTVGELLTYLGPRAEGAVTEVSRTQALGRDPIRVSTLKTVHVAVDGAVMPITTAEPTVRGVLATAGIVLAEGDSTSAPLDAAAVDGMLVLVSRAAASATTVTEVLPFTTEEVEDPNLPKGHRVVVQSGRVGEATTTYAVQTLGGAEVSRTVLTRTVTTEPRNEIIKVGTMDVSVSVDPGSARAIGRSLAAQRGWGDDEFTCLDKLWTKESNWRVDADNPSSSAYGIPQALPGSKMSSAGADWRTNPATQITWGLGYIEGRYGTPCAAWSHSVAKGWY</sequence>
<protein>
    <submittedName>
        <fullName evidence="3">Ubiquitin-like domain-containing protein</fullName>
    </submittedName>
</protein>
<dbReference type="RefSeq" id="WP_353708558.1">
    <property type="nucleotide sequence ID" value="NZ_CP159290.1"/>
</dbReference>
<dbReference type="InterPro" id="IPR007137">
    <property type="entry name" value="DUF348"/>
</dbReference>
<dbReference type="SMART" id="SM01208">
    <property type="entry name" value="G5"/>
    <property type="match status" value="1"/>
</dbReference>
<proteinExistence type="predicted"/>
<dbReference type="Pfam" id="PF03990">
    <property type="entry name" value="DUF348"/>
    <property type="match status" value="3"/>
</dbReference>
<evidence type="ECO:0000313" key="3">
    <source>
        <dbReference type="EMBL" id="XCH30709.1"/>
    </source>
</evidence>
<organism evidence="3">
    <name type="scientific">Cellulosimicrobium sp. ES-005</name>
    <dbReference type="NCBI Taxonomy" id="3163031"/>
    <lineage>
        <taxon>Bacteria</taxon>
        <taxon>Bacillati</taxon>
        <taxon>Actinomycetota</taxon>
        <taxon>Actinomycetes</taxon>
        <taxon>Micrococcales</taxon>
        <taxon>Promicromonosporaceae</taxon>
        <taxon>Cellulosimicrobium</taxon>
    </lineage>
</organism>